<dbReference type="Proteomes" id="UP000236630">
    <property type="component" value="Unassembled WGS sequence"/>
</dbReference>
<dbReference type="AlphaFoldDB" id="A0A2H5N3L4"/>
<protein>
    <submittedName>
        <fullName evidence="1">Uncharacterized protein</fullName>
    </submittedName>
</protein>
<reference evidence="1 2" key="1">
    <citation type="journal article" date="2017" name="Front. Genet.">
        <title>Draft sequencing of the heterozygous diploid genome of Satsuma (Citrus unshiu Marc.) using a hybrid assembly approach.</title>
        <authorList>
            <person name="Shimizu T."/>
            <person name="Tanizawa Y."/>
            <person name="Mochizuki T."/>
            <person name="Nagasaki H."/>
            <person name="Yoshioka T."/>
            <person name="Toyoda A."/>
            <person name="Fujiyama A."/>
            <person name="Kaminuma E."/>
            <person name="Nakamura Y."/>
        </authorList>
    </citation>
    <scope>NUCLEOTIDE SEQUENCE [LARGE SCALE GENOMIC DNA]</scope>
    <source>
        <strain evidence="2">cv. Miyagawa wase</strain>
    </source>
</reference>
<name>A0A2H5N3L4_CITUN</name>
<comment type="caution">
    <text evidence="1">The sequence shown here is derived from an EMBL/GenBank/DDBJ whole genome shotgun (WGS) entry which is preliminary data.</text>
</comment>
<dbReference type="EMBL" id="BDQV01001784">
    <property type="protein sequence ID" value="GAY34843.1"/>
    <property type="molecule type" value="Genomic_DNA"/>
</dbReference>
<accession>A0A2H5N3L4</accession>
<keyword evidence="2" id="KW-1185">Reference proteome</keyword>
<evidence type="ECO:0000313" key="2">
    <source>
        <dbReference type="Proteomes" id="UP000236630"/>
    </source>
</evidence>
<gene>
    <name evidence="1" type="ORF">CUMW_277280</name>
</gene>
<evidence type="ECO:0000313" key="1">
    <source>
        <dbReference type="EMBL" id="GAY34843.1"/>
    </source>
</evidence>
<proteinExistence type="predicted"/>
<sequence>MSSSGYSSLSTDMMHL</sequence>
<organism evidence="1 2">
    <name type="scientific">Citrus unshiu</name>
    <name type="common">Satsuma mandarin</name>
    <name type="synonym">Citrus nobilis var. unshiu</name>
    <dbReference type="NCBI Taxonomy" id="55188"/>
    <lineage>
        <taxon>Eukaryota</taxon>
        <taxon>Viridiplantae</taxon>
        <taxon>Streptophyta</taxon>
        <taxon>Embryophyta</taxon>
        <taxon>Tracheophyta</taxon>
        <taxon>Spermatophyta</taxon>
        <taxon>Magnoliopsida</taxon>
        <taxon>eudicotyledons</taxon>
        <taxon>Gunneridae</taxon>
        <taxon>Pentapetalae</taxon>
        <taxon>rosids</taxon>
        <taxon>malvids</taxon>
        <taxon>Sapindales</taxon>
        <taxon>Rutaceae</taxon>
        <taxon>Aurantioideae</taxon>
        <taxon>Citrus</taxon>
    </lineage>
</organism>